<evidence type="ECO:0000313" key="3">
    <source>
        <dbReference type="EMBL" id="KAJ2906168.1"/>
    </source>
</evidence>
<accession>A0AAD5S506</accession>
<feature type="chain" id="PRO_5042276535" evidence="2">
    <location>
        <begin position="21"/>
        <end position="584"/>
    </location>
</feature>
<organism evidence="3 4">
    <name type="scientific">Zalerion maritima</name>
    <dbReference type="NCBI Taxonomy" id="339359"/>
    <lineage>
        <taxon>Eukaryota</taxon>
        <taxon>Fungi</taxon>
        <taxon>Dikarya</taxon>
        <taxon>Ascomycota</taxon>
        <taxon>Pezizomycotina</taxon>
        <taxon>Sordariomycetes</taxon>
        <taxon>Lulworthiomycetidae</taxon>
        <taxon>Lulworthiales</taxon>
        <taxon>Lulworthiaceae</taxon>
        <taxon>Zalerion</taxon>
    </lineage>
</organism>
<keyword evidence="4" id="KW-1185">Reference proteome</keyword>
<feature type="signal peptide" evidence="2">
    <location>
        <begin position="1"/>
        <end position="20"/>
    </location>
</feature>
<protein>
    <submittedName>
        <fullName evidence="3">Uncharacterized protein</fullName>
    </submittedName>
</protein>
<comment type="caution">
    <text evidence="3">The sequence shown here is derived from an EMBL/GenBank/DDBJ whole genome shotgun (WGS) entry which is preliminary data.</text>
</comment>
<feature type="compositionally biased region" description="Basic residues" evidence="1">
    <location>
        <begin position="195"/>
        <end position="206"/>
    </location>
</feature>
<evidence type="ECO:0000256" key="2">
    <source>
        <dbReference type="SAM" id="SignalP"/>
    </source>
</evidence>
<keyword evidence="2" id="KW-0732">Signal</keyword>
<sequence length="584" mass="62686">MIAPLLVLLLTGAVSKASHAGVWLADLSSSLDPNLWPEDLDDTINWGFQAVSGDEEPGDGKQIIGFAGPAEVVYNNAASHDLTYCGLLKTNESAVSVIVVSNSTTLKINYCTIQKAGAPLNVWEAYEWGYNSAVKVGHGSQARLTSVNITTHGRGAPGFTVDGRGFDLGEVELKFEEDKDIDETTNNDETTADKRVKRHQKEKKRGVATTQEAPDGFQTSIMYSTFYSTGAWAPNVLALPKGLVYAMRNTFFTSGHRSPNFEARQDVNIFCEGCLLHTQGKGSALTYGANATVSLRYSAGAADTSPVAILDGNTTLSLDTTHLTSHNSKLGGIIAFNSAFNTLYQTISLVDSWLVVTDENAPGIWVGNTKAEIKLDKSHVEAKSGVILLANNKSLAWGLGEEGVYGQEGAIKPAIVLATLSNIEMGGDIVAEDGAKVLWTAEKWVDWAGAARPKNGGEISVSLREGCRWALTGHSIVKELYGGDEEREQQLPMSTFSGDLPELENVYGNGWDLYYLETAEKTAWLKGREYALRNGGMLRPYTADRAPEIGRLGNGTGEDCGIGGMDSWVWPSLETKANGGGAIG</sequence>
<feature type="region of interest" description="Disordered" evidence="1">
    <location>
        <begin position="179"/>
        <end position="211"/>
    </location>
</feature>
<gene>
    <name evidence="3" type="ORF">MKZ38_002883</name>
</gene>
<dbReference type="Gene3D" id="2.160.20.20">
    <property type="match status" value="1"/>
</dbReference>
<proteinExistence type="predicted"/>
<evidence type="ECO:0000313" key="4">
    <source>
        <dbReference type="Proteomes" id="UP001201980"/>
    </source>
</evidence>
<dbReference type="InterPro" id="IPR012332">
    <property type="entry name" value="Autotransporter_pectin_lyase_C"/>
</dbReference>
<evidence type="ECO:0000256" key="1">
    <source>
        <dbReference type="SAM" id="MobiDB-lite"/>
    </source>
</evidence>
<dbReference type="AlphaFoldDB" id="A0AAD5S506"/>
<dbReference type="EMBL" id="JAKWBI020000018">
    <property type="protein sequence ID" value="KAJ2906168.1"/>
    <property type="molecule type" value="Genomic_DNA"/>
</dbReference>
<reference evidence="3" key="1">
    <citation type="submission" date="2022-07" db="EMBL/GenBank/DDBJ databases">
        <title>Draft genome sequence of Zalerion maritima ATCC 34329, a (micro)plastics degrading marine fungus.</title>
        <authorList>
            <person name="Paco A."/>
            <person name="Goncalves M.F.M."/>
            <person name="Rocha-Santos T.A.P."/>
            <person name="Alves A."/>
        </authorList>
    </citation>
    <scope>NUCLEOTIDE SEQUENCE</scope>
    <source>
        <strain evidence="3">ATCC 34329</strain>
    </source>
</reference>
<dbReference type="Proteomes" id="UP001201980">
    <property type="component" value="Unassembled WGS sequence"/>
</dbReference>
<name>A0AAD5S506_9PEZI</name>